<dbReference type="Pfam" id="PF00378">
    <property type="entry name" value="ECH_1"/>
    <property type="match status" value="1"/>
</dbReference>
<evidence type="ECO:0000256" key="1">
    <source>
        <dbReference type="ARBA" id="ARBA00005254"/>
    </source>
</evidence>
<proteinExistence type="inferred from homology"/>
<dbReference type="PANTHER" id="PTHR42964:SF1">
    <property type="entry name" value="POLYKETIDE BIOSYNTHESIS ENOYL-COA HYDRATASE PKSH-RELATED"/>
    <property type="match status" value="1"/>
</dbReference>
<dbReference type="CDD" id="cd06558">
    <property type="entry name" value="crotonase-like"/>
    <property type="match status" value="1"/>
</dbReference>
<dbReference type="PANTHER" id="PTHR42964">
    <property type="entry name" value="ENOYL-COA HYDRATASE"/>
    <property type="match status" value="1"/>
</dbReference>
<dbReference type="Proteomes" id="UP001500689">
    <property type="component" value="Unassembled WGS sequence"/>
</dbReference>
<evidence type="ECO:0000313" key="4">
    <source>
        <dbReference type="Proteomes" id="UP001500689"/>
    </source>
</evidence>
<name>A0ABP6V241_9PSEU</name>
<evidence type="ECO:0008006" key="5">
    <source>
        <dbReference type="Google" id="ProtNLM"/>
    </source>
</evidence>
<dbReference type="Gene3D" id="3.90.226.10">
    <property type="entry name" value="2-enoyl-CoA Hydratase, Chain A, domain 1"/>
    <property type="match status" value="1"/>
</dbReference>
<organism evidence="3 4">
    <name type="scientific">Amycolatopsis ultiminotia</name>
    <dbReference type="NCBI Taxonomy" id="543629"/>
    <lineage>
        <taxon>Bacteria</taxon>
        <taxon>Bacillati</taxon>
        <taxon>Actinomycetota</taxon>
        <taxon>Actinomycetes</taxon>
        <taxon>Pseudonocardiales</taxon>
        <taxon>Pseudonocardiaceae</taxon>
        <taxon>Amycolatopsis</taxon>
    </lineage>
</organism>
<comment type="caution">
    <text evidence="3">The sequence shown here is derived from an EMBL/GenBank/DDBJ whole genome shotgun (WGS) entry which is preliminary data.</text>
</comment>
<protein>
    <recommendedName>
        <fullName evidence="5">Enoyl-CoA hydratase</fullName>
    </recommendedName>
</protein>
<dbReference type="SUPFAM" id="SSF52096">
    <property type="entry name" value="ClpP/crotonase"/>
    <property type="match status" value="1"/>
</dbReference>
<dbReference type="InterPro" id="IPR051683">
    <property type="entry name" value="Enoyl-CoA_Hydratase/Isomerase"/>
</dbReference>
<comment type="similarity">
    <text evidence="1">Belongs to the enoyl-CoA hydratase/isomerase family.</text>
</comment>
<sequence>MRGAIRTGLRAGSHRHRPKGTRGMTTTSPLVQIERTDRVAWIRLSRPPKNLLDTDLTAQLHTALVDLDGDGSVGAIVLTGSGGFFCGGADGPKLRETGTAREFADAAVELFAHFPRARKPILAAVNGDALAGGFGLVCSADIVIAVEGSRLGTIEATFGTWPMIAQAPVARRVPIKAALTNALTGQPFDAHRAHELGIVDEVVPAEHLADRARHYAELAQGGGQAALAGRSLFLASRDEPYEHALRRGADAFVEMFGK</sequence>
<keyword evidence="4" id="KW-1185">Reference proteome</keyword>
<dbReference type="EMBL" id="BAAAZN010000001">
    <property type="protein sequence ID" value="GAA3527385.1"/>
    <property type="molecule type" value="Genomic_DNA"/>
</dbReference>
<reference evidence="4" key="1">
    <citation type="journal article" date="2019" name="Int. J. Syst. Evol. Microbiol.">
        <title>The Global Catalogue of Microorganisms (GCM) 10K type strain sequencing project: providing services to taxonomists for standard genome sequencing and annotation.</title>
        <authorList>
            <consortium name="The Broad Institute Genomics Platform"/>
            <consortium name="The Broad Institute Genome Sequencing Center for Infectious Disease"/>
            <person name="Wu L."/>
            <person name="Ma J."/>
        </authorList>
    </citation>
    <scope>NUCLEOTIDE SEQUENCE [LARGE SCALE GENOMIC DNA]</scope>
    <source>
        <strain evidence="4">JCM 16898</strain>
    </source>
</reference>
<accession>A0ABP6V241</accession>
<gene>
    <name evidence="3" type="ORF">GCM10022222_07980</name>
</gene>
<evidence type="ECO:0000256" key="2">
    <source>
        <dbReference type="SAM" id="MobiDB-lite"/>
    </source>
</evidence>
<dbReference type="InterPro" id="IPR001753">
    <property type="entry name" value="Enoyl-CoA_hydra/iso"/>
</dbReference>
<evidence type="ECO:0000313" key="3">
    <source>
        <dbReference type="EMBL" id="GAA3527385.1"/>
    </source>
</evidence>
<feature type="region of interest" description="Disordered" evidence="2">
    <location>
        <begin position="1"/>
        <end position="25"/>
    </location>
</feature>
<dbReference type="InterPro" id="IPR029045">
    <property type="entry name" value="ClpP/crotonase-like_dom_sf"/>
</dbReference>